<dbReference type="InterPro" id="IPR057240">
    <property type="entry name" value="ParB_dimer_C"/>
</dbReference>
<dbReference type="STRING" id="1156417.Y919_11310"/>
<evidence type="ECO:0000256" key="5">
    <source>
        <dbReference type="SAM" id="Coils"/>
    </source>
</evidence>
<gene>
    <name evidence="7" type="ORF">Y919_11310</name>
</gene>
<accession>A0A096BFF5</accession>
<evidence type="ECO:0000313" key="8">
    <source>
        <dbReference type="Proteomes" id="UP000029622"/>
    </source>
</evidence>
<dbReference type="SUPFAM" id="SSF109709">
    <property type="entry name" value="KorB DNA-binding domain-like"/>
    <property type="match status" value="1"/>
</dbReference>
<dbReference type="FunFam" id="1.10.10.2830:FF:000001">
    <property type="entry name" value="Chromosome partitioning protein ParB"/>
    <property type="match status" value="1"/>
</dbReference>
<protein>
    <submittedName>
        <fullName evidence="7">Plasmid stablization protein ParB</fullName>
    </submittedName>
</protein>
<dbReference type="GO" id="GO:0003677">
    <property type="term" value="F:DNA binding"/>
    <property type="evidence" value="ECO:0007669"/>
    <property type="project" value="UniProtKB-KW"/>
</dbReference>
<dbReference type="InterPro" id="IPR004437">
    <property type="entry name" value="ParB/RepB/Spo0J"/>
</dbReference>
<name>A0A096BFF5_9FIRM</name>
<dbReference type="GO" id="GO:0009295">
    <property type="term" value="C:nucleoid"/>
    <property type="evidence" value="ECO:0007669"/>
    <property type="project" value="UniProtKB-SubCell"/>
</dbReference>
<dbReference type="Gene3D" id="1.10.10.2830">
    <property type="match status" value="1"/>
</dbReference>
<dbReference type="GO" id="GO:0007059">
    <property type="term" value="P:chromosome segregation"/>
    <property type="evidence" value="ECO:0007669"/>
    <property type="project" value="UniProtKB-KW"/>
</dbReference>
<dbReference type="InterPro" id="IPR036086">
    <property type="entry name" value="ParB/Sulfiredoxin_sf"/>
</dbReference>
<evidence type="ECO:0000313" key="7">
    <source>
        <dbReference type="EMBL" id="KGG79562.1"/>
    </source>
</evidence>
<dbReference type="CDD" id="cd16393">
    <property type="entry name" value="SPO0J_N"/>
    <property type="match status" value="1"/>
</dbReference>
<keyword evidence="5" id="KW-0175">Coiled coil</keyword>
<dbReference type="InterPro" id="IPR050336">
    <property type="entry name" value="Chromosome_partition/occlusion"/>
</dbReference>
<dbReference type="RefSeq" id="WP_035164876.1">
    <property type="nucleotide sequence ID" value="NZ_AZTB01000082.1"/>
</dbReference>
<dbReference type="SUPFAM" id="SSF110849">
    <property type="entry name" value="ParB/Sulfiredoxin"/>
    <property type="match status" value="1"/>
</dbReference>
<proteinExistence type="inferred from homology"/>
<keyword evidence="4" id="KW-0238">DNA-binding</keyword>
<dbReference type="FunFam" id="3.90.1530.30:FF:000001">
    <property type="entry name" value="Chromosome partitioning protein ParB"/>
    <property type="match status" value="1"/>
</dbReference>
<evidence type="ECO:0000256" key="1">
    <source>
        <dbReference type="ARBA" id="ARBA00004453"/>
    </source>
</evidence>
<reference evidence="7 8" key="1">
    <citation type="submission" date="2013-12" db="EMBL/GenBank/DDBJ databases">
        <title>Draft genome sequence of Caloranaerobacter sp. H53214.</title>
        <authorList>
            <person name="Jiang L.J."/>
            <person name="Shao Z.Z."/>
            <person name="Long M.N."/>
        </authorList>
    </citation>
    <scope>NUCLEOTIDE SEQUENCE [LARGE SCALE GENOMIC DNA]</scope>
    <source>
        <strain evidence="7 8">H53214</strain>
    </source>
</reference>
<dbReference type="EMBL" id="AZTB01000082">
    <property type="protein sequence ID" value="KGG79562.1"/>
    <property type="molecule type" value="Genomic_DNA"/>
</dbReference>
<comment type="subcellular location">
    <subcellularLocation>
        <location evidence="1">Cytoplasm</location>
        <location evidence="1">Nucleoid</location>
    </subcellularLocation>
</comment>
<dbReference type="GO" id="GO:0045881">
    <property type="term" value="P:positive regulation of sporulation resulting in formation of a cellular spore"/>
    <property type="evidence" value="ECO:0007669"/>
    <property type="project" value="TreeGrafter"/>
</dbReference>
<evidence type="ECO:0000259" key="6">
    <source>
        <dbReference type="SMART" id="SM00470"/>
    </source>
</evidence>
<evidence type="ECO:0000256" key="4">
    <source>
        <dbReference type="ARBA" id="ARBA00023125"/>
    </source>
</evidence>
<dbReference type="GO" id="GO:0005694">
    <property type="term" value="C:chromosome"/>
    <property type="evidence" value="ECO:0007669"/>
    <property type="project" value="TreeGrafter"/>
</dbReference>
<dbReference type="SMART" id="SM00470">
    <property type="entry name" value="ParB"/>
    <property type="match status" value="1"/>
</dbReference>
<evidence type="ECO:0000256" key="2">
    <source>
        <dbReference type="ARBA" id="ARBA00006295"/>
    </source>
</evidence>
<evidence type="ECO:0000256" key="3">
    <source>
        <dbReference type="ARBA" id="ARBA00022829"/>
    </source>
</evidence>
<dbReference type="Pfam" id="PF02195">
    <property type="entry name" value="ParB_N"/>
    <property type="match status" value="1"/>
</dbReference>
<dbReference type="Pfam" id="PF23552">
    <property type="entry name" value="ParB_C"/>
    <property type="match status" value="1"/>
</dbReference>
<dbReference type="NCBIfam" id="TIGR00180">
    <property type="entry name" value="parB_part"/>
    <property type="match status" value="1"/>
</dbReference>
<dbReference type="Pfam" id="PF17762">
    <property type="entry name" value="HTH_ParB"/>
    <property type="match status" value="1"/>
</dbReference>
<comment type="caution">
    <text evidence="7">The sequence shown here is derived from an EMBL/GenBank/DDBJ whole genome shotgun (WGS) entry which is preliminary data.</text>
</comment>
<organism evidence="7 8">
    <name type="scientific">Caloranaerobacter azorensis H53214</name>
    <dbReference type="NCBI Taxonomy" id="1156417"/>
    <lineage>
        <taxon>Bacteria</taxon>
        <taxon>Bacillati</taxon>
        <taxon>Bacillota</taxon>
        <taxon>Tissierellia</taxon>
        <taxon>Tissierellales</taxon>
        <taxon>Thermohalobacteraceae</taxon>
        <taxon>Caloranaerobacter</taxon>
    </lineage>
</organism>
<feature type="domain" description="ParB-like N-terminal" evidence="6">
    <location>
        <begin position="33"/>
        <end position="122"/>
    </location>
</feature>
<feature type="coiled-coil region" evidence="5">
    <location>
        <begin position="207"/>
        <end position="241"/>
    </location>
</feature>
<dbReference type="AlphaFoldDB" id="A0A096BFF5"/>
<dbReference type="Proteomes" id="UP000029622">
    <property type="component" value="Unassembled WGS sequence"/>
</dbReference>
<dbReference type="PANTHER" id="PTHR33375:SF1">
    <property type="entry name" value="CHROMOSOME-PARTITIONING PROTEIN PARB-RELATED"/>
    <property type="match status" value="1"/>
</dbReference>
<comment type="similarity">
    <text evidence="2">Belongs to the ParB family.</text>
</comment>
<keyword evidence="3" id="KW-0159">Chromosome partition</keyword>
<sequence length="290" mass="33392">MTKKKRGLGKGLAALIPDEPLHNIENDSENRVINIDVSLIQPSKEQPRRKFTLDSLNELAESIKVHGLIQPIIVRKIDDRYEVVAGERRLRAAKIAGFEQIPCIVKDFENRESAEVALVENIQRKDLNPIEEAIAYKRLMENYNLTQDEISIVVGKSRPYITNTLRLLNLSQQVIDFILENKLTSGHGRALLQINDSNIQIKIAKEIIEKKLSVRETEKLIKELKKDGKRKKKDKNEIEKDIFILDVEEQLRKILGTKVQIVKGKKKGKIEIEYYNQDDLDRILDIILNS</sequence>
<dbReference type="InterPro" id="IPR041468">
    <property type="entry name" value="HTH_ParB/Spo0J"/>
</dbReference>
<dbReference type="Gene3D" id="3.90.1530.30">
    <property type="match status" value="1"/>
</dbReference>
<dbReference type="PANTHER" id="PTHR33375">
    <property type="entry name" value="CHROMOSOME-PARTITIONING PROTEIN PARB-RELATED"/>
    <property type="match status" value="1"/>
</dbReference>
<dbReference type="InterPro" id="IPR003115">
    <property type="entry name" value="ParB_N"/>
</dbReference>